<dbReference type="KEGG" id="cpy:Cphy_3253"/>
<dbReference type="Proteomes" id="UP000000370">
    <property type="component" value="Chromosome"/>
</dbReference>
<proteinExistence type="predicted"/>
<protein>
    <submittedName>
        <fullName evidence="1">Uncharacterized protein</fullName>
    </submittedName>
</protein>
<evidence type="ECO:0000313" key="2">
    <source>
        <dbReference type="Proteomes" id="UP000000370"/>
    </source>
</evidence>
<gene>
    <name evidence="1" type="ordered locus">Cphy_3253</name>
</gene>
<reference evidence="2" key="1">
    <citation type="submission" date="2007-11" db="EMBL/GenBank/DDBJ databases">
        <title>Complete genome sequence of Clostridium phytofermentans ISDg.</title>
        <authorList>
            <person name="Leschine S.B."/>
            <person name="Warnick T.A."/>
            <person name="Blanchard J.L."/>
            <person name="Schnell D.J."/>
            <person name="Petit E.L."/>
            <person name="LaTouf W.G."/>
            <person name="Copeland A."/>
            <person name="Lucas S."/>
            <person name="Lapidus A."/>
            <person name="Barry K."/>
            <person name="Glavina del Rio T."/>
            <person name="Dalin E."/>
            <person name="Tice H."/>
            <person name="Pitluck S."/>
            <person name="Kiss H."/>
            <person name="Brettin T."/>
            <person name="Bruce D."/>
            <person name="Detter J.C."/>
            <person name="Han C."/>
            <person name="Kuske C."/>
            <person name="Schmutz J."/>
            <person name="Larimer F."/>
            <person name="Land M."/>
            <person name="Hauser L."/>
            <person name="Kyrpides N."/>
            <person name="Kim E.A."/>
            <person name="Richardson P."/>
        </authorList>
    </citation>
    <scope>NUCLEOTIDE SEQUENCE [LARGE SCALE GENOMIC DNA]</scope>
    <source>
        <strain evidence="2">ATCC 700394 / DSM 18823 / ISDg</strain>
    </source>
</reference>
<sequence length="94" mass="10635">MQQIAEAIVNRYFRTNPQKITSLGGGWYGRVFLAEMTDEPTKVIIKIHLDDNPLPNDPGYDAHIAALNAAFDRDSVNGLLRCDRVTKVYSERIE</sequence>
<dbReference type="InterPro" id="IPR011009">
    <property type="entry name" value="Kinase-like_dom_sf"/>
</dbReference>
<dbReference type="HOGENOM" id="CLU_2381148_0_0_9"/>
<evidence type="ECO:0000313" key="1">
    <source>
        <dbReference type="EMBL" id="ABX43607.1"/>
    </source>
</evidence>
<organism evidence="1 2">
    <name type="scientific">Lachnoclostridium phytofermentans (strain ATCC 700394 / DSM 18823 / ISDg)</name>
    <name type="common">Clostridium phytofermentans</name>
    <dbReference type="NCBI Taxonomy" id="357809"/>
    <lineage>
        <taxon>Bacteria</taxon>
        <taxon>Bacillati</taxon>
        <taxon>Bacillota</taxon>
        <taxon>Clostridia</taxon>
        <taxon>Lachnospirales</taxon>
        <taxon>Lachnospiraceae</taxon>
    </lineage>
</organism>
<dbReference type="EMBL" id="CP000885">
    <property type="protein sequence ID" value="ABX43607.1"/>
    <property type="molecule type" value="Genomic_DNA"/>
</dbReference>
<dbReference type="AlphaFoldDB" id="A9KSF5"/>
<dbReference type="SUPFAM" id="SSF56112">
    <property type="entry name" value="Protein kinase-like (PK-like)"/>
    <property type="match status" value="1"/>
</dbReference>
<dbReference type="RefSeq" id="WP_012201257.1">
    <property type="nucleotide sequence ID" value="NC_010001.1"/>
</dbReference>
<dbReference type="OrthoDB" id="2568768at2"/>
<accession>A9KSF5</accession>
<name>A9KSF5_LACP7</name>
<keyword evidence="2" id="KW-1185">Reference proteome</keyword>